<sequence>MFVYVINKHGKPLMPCKPRKARLLLKENKAKVVKREPFTIQLLYGSSGYKQAISLGIDAGSKTIGVSATTENKELFSAEVKLRTDIVDLLSTRRALRKSRRNRKTRYRKARFLNRKKPKGWLAPSIKNKIDTHIKVVKMVYDILPITKIIVEVAQFDIQKIKNPDIKNEEYQQGEQLGFYNVREYVLFRDKHTCQHCGGKSKDPILNVHHIESRKTGGNSPDNLITLCETCHKKYHTGEIYLSIKRKPSFRDTAFMGIMRWAFYNKLKELYSNVSLTFGYITKNTRIKHNLKKSHRIDARCISGNPSAEENNYWYLFKQVRRQNRQLHKANPKKGIRKANKASKYVYGYQLFDKVEYLSRECFVFARRTSGYFDLRTLDGEVISRSASVRKLKLVERSLSLLCERRQAVSSQQLKQGVSTN</sequence>
<comment type="caution">
    <text evidence="2">The sequence shown here is derived from an EMBL/GenBank/DDBJ whole genome shotgun (WGS) entry which is preliminary data.</text>
</comment>
<keyword evidence="2" id="KW-0378">Hydrolase</keyword>
<gene>
    <name evidence="2" type="ORF">XD93_1024</name>
</gene>
<dbReference type="SMART" id="SM00507">
    <property type="entry name" value="HNHc"/>
    <property type="match status" value="1"/>
</dbReference>
<dbReference type="InterPro" id="IPR002711">
    <property type="entry name" value="HNH"/>
</dbReference>
<dbReference type="InterPro" id="IPR047693">
    <property type="entry name" value="RNA-guided_IscB-like"/>
</dbReference>
<dbReference type="GO" id="GO:0004519">
    <property type="term" value="F:endonuclease activity"/>
    <property type="evidence" value="ECO:0007669"/>
    <property type="project" value="UniProtKB-KW"/>
</dbReference>
<evidence type="ECO:0000313" key="2">
    <source>
        <dbReference type="EMBL" id="KUK76249.1"/>
    </source>
</evidence>
<evidence type="ECO:0000313" key="3">
    <source>
        <dbReference type="Proteomes" id="UP000053904"/>
    </source>
</evidence>
<dbReference type="Pfam" id="PF14239">
    <property type="entry name" value="RRXRR"/>
    <property type="match status" value="1"/>
</dbReference>
<protein>
    <submittedName>
        <fullName evidence="2">HNH endonuclease</fullName>
    </submittedName>
</protein>
<dbReference type="NCBIfam" id="NF040563">
    <property type="entry name" value="guided_IscB"/>
    <property type="match status" value="1"/>
</dbReference>
<dbReference type="EMBL" id="LGGO01000181">
    <property type="protein sequence ID" value="KUK76249.1"/>
    <property type="molecule type" value="Genomic_DNA"/>
</dbReference>
<name>A0A101HG40_9BACT</name>
<evidence type="ECO:0000259" key="1">
    <source>
        <dbReference type="SMART" id="SM00507"/>
    </source>
</evidence>
<feature type="domain" description="HNH nuclease" evidence="1">
    <location>
        <begin position="181"/>
        <end position="233"/>
    </location>
</feature>
<dbReference type="AlphaFoldDB" id="A0A101HG40"/>
<dbReference type="PATRIC" id="fig|1641389.3.peg.1211"/>
<keyword evidence="2" id="KW-0540">Nuclease</keyword>
<proteinExistence type="predicted"/>
<organism evidence="2 3">
    <name type="scientific">candidate division WS6 bacterium 34_10</name>
    <dbReference type="NCBI Taxonomy" id="1641389"/>
    <lineage>
        <taxon>Bacteria</taxon>
        <taxon>Candidatus Dojkabacteria</taxon>
    </lineage>
</organism>
<dbReference type="Gene3D" id="1.10.30.50">
    <property type="match status" value="1"/>
</dbReference>
<reference evidence="3" key="1">
    <citation type="journal article" date="2015" name="MBio">
        <title>Genome-Resolved Metagenomic Analysis Reveals Roles for Candidate Phyla and Other Microbial Community Members in Biogeochemical Transformations in Oil Reservoirs.</title>
        <authorList>
            <person name="Hu P."/>
            <person name="Tom L."/>
            <person name="Singh A."/>
            <person name="Thomas B.C."/>
            <person name="Baker B.J."/>
            <person name="Piceno Y.M."/>
            <person name="Andersen G.L."/>
            <person name="Banfield J.F."/>
        </authorList>
    </citation>
    <scope>NUCLEOTIDE SEQUENCE [LARGE SCALE GENOMIC DNA]</scope>
</reference>
<keyword evidence="2" id="KW-0255">Endonuclease</keyword>
<dbReference type="GO" id="GO:0003676">
    <property type="term" value="F:nucleic acid binding"/>
    <property type="evidence" value="ECO:0007669"/>
    <property type="project" value="InterPro"/>
</dbReference>
<dbReference type="GO" id="GO:0008270">
    <property type="term" value="F:zinc ion binding"/>
    <property type="evidence" value="ECO:0007669"/>
    <property type="project" value="InterPro"/>
</dbReference>
<dbReference type="CDD" id="cd00085">
    <property type="entry name" value="HNHc"/>
    <property type="match status" value="1"/>
</dbReference>
<accession>A0A101HG40</accession>
<dbReference type="InterPro" id="IPR003615">
    <property type="entry name" value="HNH_nuc"/>
</dbReference>
<dbReference type="InterPro" id="IPR025938">
    <property type="entry name" value="RRXRR_dom"/>
</dbReference>
<dbReference type="Proteomes" id="UP000053904">
    <property type="component" value="Unassembled WGS sequence"/>
</dbReference>
<dbReference type="Pfam" id="PF01844">
    <property type="entry name" value="HNH"/>
    <property type="match status" value="1"/>
</dbReference>